<dbReference type="GeneID" id="106459365"/>
<evidence type="ECO:0000313" key="4">
    <source>
        <dbReference type="RefSeq" id="XP_022241547.1"/>
    </source>
</evidence>
<evidence type="ECO:0000259" key="1">
    <source>
        <dbReference type="PROSITE" id="PS50191"/>
    </source>
</evidence>
<dbReference type="PROSITE" id="PS50866">
    <property type="entry name" value="GOLD"/>
    <property type="match status" value="1"/>
</dbReference>
<evidence type="ECO:0000313" key="3">
    <source>
        <dbReference type="Proteomes" id="UP000694941"/>
    </source>
</evidence>
<proteinExistence type="predicted"/>
<accession>A0ABM1SD42</accession>
<keyword evidence="3" id="KW-1185">Reference proteome</keyword>
<organism evidence="3 4">
    <name type="scientific">Limulus polyphemus</name>
    <name type="common">Atlantic horseshoe crab</name>
    <dbReference type="NCBI Taxonomy" id="6850"/>
    <lineage>
        <taxon>Eukaryota</taxon>
        <taxon>Metazoa</taxon>
        <taxon>Ecdysozoa</taxon>
        <taxon>Arthropoda</taxon>
        <taxon>Chelicerata</taxon>
        <taxon>Merostomata</taxon>
        <taxon>Xiphosura</taxon>
        <taxon>Limulidae</taxon>
        <taxon>Limulus</taxon>
    </lineage>
</organism>
<dbReference type="SMART" id="SM00516">
    <property type="entry name" value="SEC14"/>
    <property type="match status" value="1"/>
</dbReference>
<dbReference type="InterPro" id="IPR009038">
    <property type="entry name" value="GOLD_dom"/>
</dbReference>
<dbReference type="Gene3D" id="3.40.525.10">
    <property type="entry name" value="CRAL-TRIO lipid binding domain"/>
    <property type="match status" value="1"/>
</dbReference>
<protein>
    <submittedName>
        <fullName evidence="4">SEC14-like protein 3 isoform X2</fullName>
    </submittedName>
</protein>
<evidence type="ECO:0000259" key="2">
    <source>
        <dbReference type="PROSITE" id="PS50866"/>
    </source>
</evidence>
<dbReference type="SUPFAM" id="SSF46938">
    <property type="entry name" value="CRAL/TRIO N-terminal domain"/>
    <property type="match status" value="1"/>
</dbReference>
<dbReference type="RefSeq" id="XP_022241547.1">
    <property type="nucleotide sequence ID" value="XM_022385839.1"/>
</dbReference>
<reference evidence="4" key="1">
    <citation type="submission" date="2025-08" db="UniProtKB">
        <authorList>
            <consortium name="RefSeq"/>
        </authorList>
    </citation>
    <scope>IDENTIFICATION</scope>
    <source>
        <tissue evidence="4">Muscle</tissue>
    </source>
</reference>
<sequence length="407" mass="46613">MSGRVGDLSPDQAATLDALRTAVDDILRPDHDDYFLLRYLRAAYLRTYNARNRVSILRTSIFWRKQMDVEFLREDYEPPDVIKRYFPGGLVGHDKEGCPLWIVPFGRMDIKGLFHSVKKSEFIKHFVHLLEKSEVDMKDQSEKLGKVIEMHSVIFDMENFTMKQLAWKPAVDMITQLVAICEDNYPERLKKIYVINASKIFPLAYALVKPVLSEETAKKVHVYVKETWKSAVMEDIDPIELPSHWGGTKVDQDGDPRCSIIIGTGGFVPCSYYTAPSRRLSAAENLKKVVIEKKSLFPVELKIEEAGSVIRWEFQTECYDIGFGVFFRPNQEESTPGGSQDQDEELISVQRVNCQLVPEDGVVSCEKPGTYILTFDNSFSWCRSKKLMYQVHILPPSSSSQENKPYT</sequence>
<gene>
    <name evidence="4" type="primary">LOC106459365</name>
</gene>
<dbReference type="InterPro" id="IPR051064">
    <property type="entry name" value="SEC14/CRAL-TRIO_domain"/>
</dbReference>
<feature type="domain" description="GOLD" evidence="2">
    <location>
        <begin position="268"/>
        <end position="393"/>
    </location>
</feature>
<dbReference type="Pfam" id="PF00650">
    <property type="entry name" value="CRAL_TRIO"/>
    <property type="match status" value="1"/>
</dbReference>
<dbReference type="PANTHER" id="PTHR23324">
    <property type="entry name" value="SEC14 RELATED PROTEIN"/>
    <property type="match status" value="1"/>
</dbReference>
<name>A0ABM1SD42_LIMPO</name>
<dbReference type="CDD" id="cd00170">
    <property type="entry name" value="SEC14"/>
    <property type="match status" value="1"/>
</dbReference>
<dbReference type="SUPFAM" id="SSF101576">
    <property type="entry name" value="Supernatant protein factor (SPF), C-terminal domain"/>
    <property type="match status" value="1"/>
</dbReference>
<dbReference type="InterPro" id="IPR036598">
    <property type="entry name" value="GOLD_dom_sf"/>
</dbReference>
<dbReference type="InterPro" id="IPR036273">
    <property type="entry name" value="CRAL/TRIO_N_dom_sf"/>
</dbReference>
<dbReference type="InterPro" id="IPR001251">
    <property type="entry name" value="CRAL-TRIO_dom"/>
</dbReference>
<dbReference type="PANTHER" id="PTHR23324:SF83">
    <property type="entry name" value="SEC14-LIKE PROTEIN 2"/>
    <property type="match status" value="1"/>
</dbReference>
<feature type="domain" description="CRAL-TRIO" evidence="1">
    <location>
        <begin position="78"/>
        <end position="253"/>
    </location>
</feature>
<dbReference type="Gene3D" id="2.60.120.680">
    <property type="entry name" value="GOLD domain"/>
    <property type="match status" value="1"/>
</dbReference>
<dbReference type="InterPro" id="IPR036865">
    <property type="entry name" value="CRAL-TRIO_dom_sf"/>
</dbReference>
<dbReference type="Proteomes" id="UP000694941">
    <property type="component" value="Unplaced"/>
</dbReference>
<dbReference type="SUPFAM" id="SSF52087">
    <property type="entry name" value="CRAL/TRIO domain"/>
    <property type="match status" value="1"/>
</dbReference>
<dbReference type="PROSITE" id="PS50191">
    <property type="entry name" value="CRAL_TRIO"/>
    <property type="match status" value="1"/>
</dbReference>